<feature type="region of interest" description="Disordered" evidence="1">
    <location>
        <begin position="680"/>
        <end position="721"/>
    </location>
</feature>
<dbReference type="EnsemblMetazoa" id="CapteT187513">
    <property type="protein sequence ID" value="CapteP187513"/>
    <property type="gene ID" value="CapteG187513"/>
</dbReference>
<feature type="region of interest" description="Disordered" evidence="1">
    <location>
        <begin position="259"/>
        <end position="287"/>
    </location>
</feature>
<dbReference type="EMBL" id="KB309212">
    <property type="protein sequence ID" value="ELT95184.1"/>
    <property type="molecule type" value="Genomic_DNA"/>
</dbReference>
<name>R7TNH2_CAPTE</name>
<dbReference type="InterPro" id="IPR016024">
    <property type="entry name" value="ARM-type_fold"/>
</dbReference>
<dbReference type="EMBL" id="AMQN01011962">
    <property type="status" value="NOT_ANNOTATED_CDS"/>
    <property type="molecule type" value="Genomic_DNA"/>
</dbReference>
<dbReference type="OrthoDB" id="10664712at2759"/>
<feature type="compositionally biased region" description="Low complexity" evidence="1">
    <location>
        <begin position="515"/>
        <end position="527"/>
    </location>
</feature>
<feature type="region of interest" description="Disordered" evidence="1">
    <location>
        <begin position="510"/>
        <end position="530"/>
    </location>
</feature>
<dbReference type="Proteomes" id="UP000014760">
    <property type="component" value="Unassembled WGS sequence"/>
</dbReference>
<dbReference type="AlphaFoldDB" id="R7TNH2"/>
<feature type="compositionally biased region" description="Low complexity" evidence="1">
    <location>
        <begin position="259"/>
        <end position="271"/>
    </location>
</feature>
<evidence type="ECO:0000313" key="4">
    <source>
        <dbReference type="Proteomes" id="UP000014760"/>
    </source>
</evidence>
<sequence>MAYIKILHRYKLGLLAGAPLYEFIEAARRKFYAVPLYAERLINSVMENNIATLNAELFDPEGTSLRLITTPKSKAEEGEGEEGEACYTLVESSTLVECAFANESLIAPGMKKAKAYPYYDSRMGSTRVMRYLSSLGTPICMVYKKKRKKNSGGGGGGGDGEPKVPFFVMGLPCSTKTNQRECLTLEKMLSQLCRVGGTSAEMISSENHLSVLVFDVDLVPDGPIKIKELCQDMETLANLILHTVPELKDNLVHYFFYSTPSSSSSSSSSETSKIKSSKEEWRKEKQKEEKEKEGVDCFVNDTFRKKYGIHHHIRLPKDIVMTCGAAEVLVHMLNEIRFLFPETIGRRCPGKEDVYDPNIYKTNKDHNTWHALRLPYQTKPDGSKTLLCVHRTDGKENDESVPVEALFAHSPKKVVYGSVIKGWEGRKYIDDKNYIRERTQNTIDAYVQNRCQNTCWGLMEELNARSVMFTPVTTTTTTTMTPLPSSSSLSLLLDIVNELWEKQGKQKMRAQLRGTSASMPSTSSTSSMRKEGFKNHCESIEEALHNSRVIAYEKKELRLVSPSTERFGGFALCPVKWHKHHPYKGVELKVVYHRQMIRFGFVVSSFKPSCQNQYLHAVTLSMRDIFLSAGQRRAFEQKVMWPLKNTAAKVMEICWRTNHPDRRRQRHTYQRRRFHDDDDDDFDFEKDSDDDDDDDDDDNYDDLDDDDDDDDENDDYVRVAKPEKLKKKRNKMIVIRQRLGTTEAHEAGNLLSTWLLTSQDVGYVYYFTHGYTCCGGVKAEEENEDEEEETLAVVRTIRKSQILVLKPVKLEIFVFDSAKVFAAGVTEDILRPDQSETVIEIMKKVDEQEM</sequence>
<proteinExistence type="predicted"/>
<evidence type="ECO:0000313" key="3">
    <source>
        <dbReference type="EnsemblMetazoa" id="CapteP187513"/>
    </source>
</evidence>
<evidence type="ECO:0000256" key="1">
    <source>
        <dbReference type="SAM" id="MobiDB-lite"/>
    </source>
</evidence>
<gene>
    <name evidence="2" type="ORF">CAPTEDRAFT_187513</name>
</gene>
<organism evidence="2">
    <name type="scientific">Capitella teleta</name>
    <name type="common">Polychaete worm</name>
    <dbReference type="NCBI Taxonomy" id="283909"/>
    <lineage>
        <taxon>Eukaryota</taxon>
        <taxon>Metazoa</taxon>
        <taxon>Spiralia</taxon>
        <taxon>Lophotrochozoa</taxon>
        <taxon>Annelida</taxon>
        <taxon>Polychaeta</taxon>
        <taxon>Sedentaria</taxon>
        <taxon>Scolecida</taxon>
        <taxon>Capitellidae</taxon>
        <taxon>Capitella</taxon>
    </lineage>
</organism>
<accession>R7TNH2</accession>
<dbReference type="HOGENOM" id="CLU_335639_0_0_1"/>
<reference evidence="2 4" key="2">
    <citation type="journal article" date="2013" name="Nature">
        <title>Insights into bilaterian evolution from three spiralian genomes.</title>
        <authorList>
            <person name="Simakov O."/>
            <person name="Marletaz F."/>
            <person name="Cho S.J."/>
            <person name="Edsinger-Gonzales E."/>
            <person name="Havlak P."/>
            <person name="Hellsten U."/>
            <person name="Kuo D.H."/>
            <person name="Larsson T."/>
            <person name="Lv J."/>
            <person name="Arendt D."/>
            <person name="Savage R."/>
            <person name="Osoegawa K."/>
            <person name="de Jong P."/>
            <person name="Grimwood J."/>
            <person name="Chapman J.A."/>
            <person name="Shapiro H."/>
            <person name="Aerts A."/>
            <person name="Otillar R.P."/>
            <person name="Terry A.Y."/>
            <person name="Boore J.L."/>
            <person name="Grigoriev I.V."/>
            <person name="Lindberg D.R."/>
            <person name="Seaver E.C."/>
            <person name="Weisblat D.A."/>
            <person name="Putnam N.H."/>
            <person name="Rokhsar D.S."/>
        </authorList>
    </citation>
    <scope>NUCLEOTIDE SEQUENCE</scope>
    <source>
        <strain evidence="2 4">I ESC-2004</strain>
    </source>
</reference>
<evidence type="ECO:0000313" key="2">
    <source>
        <dbReference type="EMBL" id="ELT95184.1"/>
    </source>
</evidence>
<dbReference type="SUPFAM" id="SSF48371">
    <property type="entry name" value="ARM repeat"/>
    <property type="match status" value="1"/>
</dbReference>
<protein>
    <submittedName>
        <fullName evidence="2 3">Uncharacterized protein</fullName>
    </submittedName>
</protein>
<reference evidence="3" key="3">
    <citation type="submission" date="2015-06" db="UniProtKB">
        <authorList>
            <consortium name="EnsemblMetazoa"/>
        </authorList>
    </citation>
    <scope>IDENTIFICATION</scope>
</reference>
<reference evidence="4" key="1">
    <citation type="submission" date="2012-12" db="EMBL/GenBank/DDBJ databases">
        <authorList>
            <person name="Hellsten U."/>
            <person name="Grimwood J."/>
            <person name="Chapman J.A."/>
            <person name="Shapiro H."/>
            <person name="Aerts A."/>
            <person name="Otillar R.P."/>
            <person name="Terry A.Y."/>
            <person name="Boore J.L."/>
            <person name="Simakov O."/>
            <person name="Marletaz F."/>
            <person name="Cho S.-J."/>
            <person name="Edsinger-Gonzales E."/>
            <person name="Havlak P."/>
            <person name="Kuo D.-H."/>
            <person name="Larsson T."/>
            <person name="Lv J."/>
            <person name="Arendt D."/>
            <person name="Savage R."/>
            <person name="Osoegawa K."/>
            <person name="de Jong P."/>
            <person name="Lindberg D.R."/>
            <person name="Seaver E.C."/>
            <person name="Weisblat D.A."/>
            <person name="Putnam N.H."/>
            <person name="Grigoriev I.V."/>
            <person name="Rokhsar D.S."/>
        </authorList>
    </citation>
    <scope>NUCLEOTIDE SEQUENCE</scope>
    <source>
        <strain evidence="4">I ESC-2004</strain>
    </source>
</reference>
<feature type="compositionally biased region" description="Basic and acidic residues" evidence="1">
    <location>
        <begin position="272"/>
        <end position="287"/>
    </location>
</feature>
<feature type="compositionally biased region" description="Acidic residues" evidence="1">
    <location>
        <begin position="680"/>
        <end position="714"/>
    </location>
</feature>
<keyword evidence="4" id="KW-1185">Reference proteome</keyword>